<gene>
    <name evidence="3" type="ORF">P5673_025740</name>
</gene>
<feature type="region of interest" description="Disordered" evidence="1">
    <location>
        <begin position="1"/>
        <end position="23"/>
    </location>
</feature>
<keyword evidence="4" id="KW-1185">Reference proteome</keyword>
<sequence>MAKRRQRIKKKEKQDLLSTYSDPRAPGALGGLRRFARAQRLSHAQARDALRKSLAFTLHRPPCRRLKMAPMMVMNIDQQWVADLVEMQRYWHVLSKYAWVRPIKRKTGAELLKAFESIVAEGRCPQTLQTDKGKEFYNATLQRWLKKEGIRHFSTLGDAKASIVERIIGH</sequence>
<reference evidence="3" key="2">
    <citation type="journal article" date="2023" name="Science">
        <title>Genomic signatures of disease resistance in endangered staghorn corals.</title>
        <authorList>
            <person name="Vollmer S.V."/>
            <person name="Selwyn J.D."/>
            <person name="Despard B.A."/>
            <person name="Roesel C.L."/>
        </authorList>
    </citation>
    <scope>NUCLEOTIDE SEQUENCE</scope>
    <source>
        <strain evidence="3">K2</strain>
    </source>
</reference>
<evidence type="ECO:0000313" key="3">
    <source>
        <dbReference type="EMBL" id="KAK2553020.1"/>
    </source>
</evidence>
<comment type="caution">
    <text evidence="3">The sequence shown here is derived from an EMBL/GenBank/DDBJ whole genome shotgun (WGS) entry which is preliminary data.</text>
</comment>
<evidence type="ECO:0000259" key="2">
    <source>
        <dbReference type="PROSITE" id="PS50994"/>
    </source>
</evidence>
<organism evidence="3 4">
    <name type="scientific">Acropora cervicornis</name>
    <name type="common">Staghorn coral</name>
    <dbReference type="NCBI Taxonomy" id="6130"/>
    <lineage>
        <taxon>Eukaryota</taxon>
        <taxon>Metazoa</taxon>
        <taxon>Cnidaria</taxon>
        <taxon>Anthozoa</taxon>
        <taxon>Hexacorallia</taxon>
        <taxon>Scleractinia</taxon>
        <taxon>Astrocoeniina</taxon>
        <taxon>Acroporidae</taxon>
        <taxon>Acropora</taxon>
    </lineage>
</organism>
<accession>A0AAD9Q1F7</accession>
<dbReference type="EMBL" id="JARQWQ010000081">
    <property type="protein sequence ID" value="KAK2553020.1"/>
    <property type="molecule type" value="Genomic_DNA"/>
</dbReference>
<proteinExistence type="predicted"/>
<dbReference type="InterPro" id="IPR001584">
    <property type="entry name" value="Integrase_cat-core"/>
</dbReference>
<reference evidence="3" key="1">
    <citation type="journal article" date="2023" name="G3 (Bethesda)">
        <title>Whole genome assembly and annotation of the endangered Caribbean coral Acropora cervicornis.</title>
        <authorList>
            <person name="Selwyn J.D."/>
            <person name="Vollmer S.V."/>
        </authorList>
    </citation>
    <scope>NUCLEOTIDE SEQUENCE</scope>
    <source>
        <strain evidence="3">K2</strain>
    </source>
</reference>
<dbReference type="PANTHER" id="PTHR46585">
    <property type="entry name" value="INTEGRASE CORE DOMAIN CONTAINING PROTEIN"/>
    <property type="match status" value="1"/>
</dbReference>
<dbReference type="Proteomes" id="UP001249851">
    <property type="component" value="Unassembled WGS sequence"/>
</dbReference>
<dbReference type="GO" id="GO:0003676">
    <property type="term" value="F:nucleic acid binding"/>
    <property type="evidence" value="ECO:0007669"/>
    <property type="project" value="InterPro"/>
</dbReference>
<dbReference type="InterPro" id="IPR012337">
    <property type="entry name" value="RNaseH-like_sf"/>
</dbReference>
<evidence type="ECO:0000313" key="4">
    <source>
        <dbReference type="Proteomes" id="UP001249851"/>
    </source>
</evidence>
<dbReference type="InterPro" id="IPR036397">
    <property type="entry name" value="RNaseH_sf"/>
</dbReference>
<dbReference type="SUPFAM" id="SSF53098">
    <property type="entry name" value="Ribonuclease H-like"/>
    <property type="match status" value="1"/>
</dbReference>
<dbReference type="Gene3D" id="3.30.420.10">
    <property type="entry name" value="Ribonuclease H-like superfamily/Ribonuclease H"/>
    <property type="match status" value="1"/>
</dbReference>
<dbReference type="PROSITE" id="PS50994">
    <property type="entry name" value="INTEGRASE"/>
    <property type="match status" value="1"/>
</dbReference>
<dbReference type="PANTHER" id="PTHR46585:SF1">
    <property type="entry name" value="CHROMO DOMAIN-CONTAINING PROTEIN"/>
    <property type="match status" value="1"/>
</dbReference>
<evidence type="ECO:0000256" key="1">
    <source>
        <dbReference type="SAM" id="MobiDB-lite"/>
    </source>
</evidence>
<dbReference type="AlphaFoldDB" id="A0AAD9Q1F7"/>
<dbReference type="GO" id="GO:0015074">
    <property type="term" value="P:DNA integration"/>
    <property type="evidence" value="ECO:0007669"/>
    <property type="project" value="InterPro"/>
</dbReference>
<protein>
    <submittedName>
        <fullName evidence="3">Uncharacterized transposon-derived protein F54H12.3</fullName>
    </submittedName>
</protein>
<feature type="compositionally biased region" description="Basic residues" evidence="1">
    <location>
        <begin position="1"/>
        <end position="11"/>
    </location>
</feature>
<feature type="domain" description="Integrase catalytic" evidence="2">
    <location>
        <begin position="66"/>
        <end position="170"/>
    </location>
</feature>
<name>A0AAD9Q1F7_ACRCE</name>